<gene>
    <name evidence="1" type="ORF">AUC61_18545</name>
</gene>
<proteinExistence type="predicted"/>
<reference evidence="1 2" key="1">
    <citation type="submission" date="2015-12" db="EMBL/GenBank/DDBJ databases">
        <title>Phylogenomics in the description of a new species in the Pseudomonas syringae group.</title>
        <authorList>
            <person name="Busquets A."/>
            <person name="Gomila M."/>
            <person name="Beiki F."/>
            <person name="Rahimian H."/>
            <person name="Mulet M."/>
            <person name="Sanchez D."/>
            <person name="Garcia-Valdes E."/>
            <person name="Lalucat J."/>
        </authorList>
    </citation>
    <scope>NUCLEOTIDE SEQUENCE [LARGE SCALE GENOMIC DNA]</scope>
    <source>
        <strain evidence="1 2">S25</strain>
    </source>
</reference>
<dbReference type="EMBL" id="LOHG01000012">
    <property type="protein sequence ID" value="MCI8211532.1"/>
    <property type="molecule type" value="Genomic_DNA"/>
</dbReference>
<evidence type="ECO:0000313" key="2">
    <source>
        <dbReference type="Proteomes" id="UP001320513"/>
    </source>
</evidence>
<protein>
    <submittedName>
        <fullName evidence="1">Uncharacterized protein</fullName>
    </submittedName>
</protein>
<keyword evidence="2" id="KW-1185">Reference proteome</keyword>
<name>A0ABS9ZPT0_9PSED</name>
<organism evidence="1 2">
    <name type="scientific">Pseudomonas maioricensis</name>
    <dbReference type="NCBI Taxonomy" id="1766623"/>
    <lineage>
        <taxon>Bacteria</taxon>
        <taxon>Pseudomonadati</taxon>
        <taxon>Pseudomonadota</taxon>
        <taxon>Gammaproteobacteria</taxon>
        <taxon>Pseudomonadales</taxon>
        <taxon>Pseudomonadaceae</taxon>
        <taxon>Pseudomonas</taxon>
    </lineage>
</organism>
<comment type="caution">
    <text evidence="1">The sequence shown here is derived from an EMBL/GenBank/DDBJ whole genome shotgun (WGS) entry which is preliminary data.</text>
</comment>
<evidence type="ECO:0000313" key="1">
    <source>
        <dbReference type="EMBL" id="MCI8211532.1"/>
    </source>
</evidence>
<accession>A0ABS9ZPT0</accession>
<sequence>MSGGKMWVTAGLAVMINGSSLLGIGQNSVGGVARNIECRYEIAQAIELSRAQKVQAGTRPDRVEVVVSV</sequence>
<dbReference type="Proteomes" id="UP001320513">
    <property type="component" value="Unassembled WGS sequence"/>
</dbReference>
<dbReference type="RefSeq" id="WP_243247658.1">
    <property type="nucleotide sequence ID" value="NZ_LOHG01000012.1"/>
</dbReference>